<name>A0A0G9K4E9_9BACT</name>
<evidence type="ECO:0000313" key="1">
    <source>
        <dbReference type="EMBL" id="KLE00685.1"/>
    </source>
</evidence>
<sequence length="60" mass="6958">MQNRIICQKCIHYFVTWEPSKPHGCKSYGFKSRMIPSMVVKNSSGEDCKFFSPKNQANRS</sequence>
<comment type="caution">
    <text evidence="1">The sequence shown here is derived from an EMBL/GenBank/DDBJ whole genome shotgun (WGS) entry which is preliminary data.</text>
</comment>
<dbReference type="AlphaFoldDB" id="A0A0G9K4E9"/>
<organism evidence="1 2">
    <name type="scientific">Aliarcobacter butzleri L348</name>
    <dbReference type="NCBI Taxonomy" id="1447256"/>
    <lineage>
        <taxon>Bacteria</taxon>
        <taxon>Pseudomonadati</taxon>
        <taxon>Campylobacterota</taxon>
        <taxon>Epsilonproteobacteria</taxon>
        <taxon>Campylobacterales</taxon>
        <taxon>Arcobacteraceae</taxon>
        <taxon>Aliarcobacter</taxon>
    </lineage>
</organism>
<dbReference type="EMBL" id="JAIQ01000082">
    <property type="protein sequence ID" value="KLE00685.1"/>
    <property type="molecule type" value="Genomic_DNA"/>
</dbReference>
<gene>
    <name evidence="1" type="ORF">AA20_05230</name>
</gene>
<evidence type="ECO:0000313" key="2">
    <source>
        <dbReference type="Proteomes" id="UP000035514"/>
    </source>
</evidence>
<dbReference type="PATRIC" id="fig|1447256.3.peg.1017"/>
<accession>A0A0G9K4E9</accession>
<protein>
    <submittedName>
        <fullName evidence="1">Uracil-DNA glycosylase</fullName>
    </submittedName>
</protein>
<dbReference type="Proteomes" id="UP000035514">
    <property type="component" value="Unassembled WGS sequence"/>
</dbReference>
<reference evidence="1 2" key="1">
    <citation type="submission" date="2014-01" db="EMBL/GenBank/DDBJ databases">
        <title>Development of a Comparative Genomic Fingerprinting Assay for High Resolution Genotyping of Arcobacter butzleri.</title>
        <authorList>
            <person name="Webb A.L."/>
            <person name="Inglis G.D."/>
            <person name="Kruczkiewicz P."/>
            <person name="Selinger L.B."/>
            <person name="Taboada E.N."/>
        </authorList>
    </citation>
    <scope>NUCLEOTIDE SEQUENCE [LARGE SCALE GENOMIC DNA]</scope>
    <source>
        <strain evidence="1 2">L348</strain>
    </source>
</reference>
<proteinExistence type="predicted"/>
<dbReference type="RefSeq" id="WP_004509539.1">
    <property type="nucleotide sequence ID" value="NZ_JAIQ01000082.1"/>
</dbReference>